<dbReference type="GO" id="GO:0051011">
    <property type="term" value="F:microtubule minus-end binding"/>
    <property type="evidence" value="ECO:0007669"/>
    <property type="project" value="TreeGrafter"/>
</dbReference>
<dbReference type="GO" id="GO:0036449">
    <property type="term" value="C:microtubule minus-end"/>
    <property type="evidence" value="ECO:0007669"/>
    <property type="project" value="TreeGrafter"/>
</dbReference>
<name>A0A8K0P256_LADFU</name>
<dbReference type="OrthoDB" id="2125658at2759"/>
<dbReference type="GO" id="GO:0007026">
    <property type="term" value="P:negative regulation of microtubule depolymerization"/>
    <property type="evidence" value="ECO:0007669"/>
    <property type="project" value="TreeGrafter"/>
</dbReference>
<comment type="caution">
    <text evidence="2">The sequence shown here is derived from an EMBL/GenBank/DDBJ whole genome shotgun (WGS) entry which is preliminary data.</text>
</comment>
<dbReference type="GO" id="GO:0031122">
    <property type="term" value="P:cytoplasmic microtubule organization"/>
    <property type="evidence" value="ECO:0007669"/>
    <property type="project" value="TreeGrafter"/>
</dbReference>
<dbReference type="EMBL" id="KZ308682">
    <property type="protein sequence ID" value="KAG8233030.1"/>
    <property type="molecule type" value="Genomic_DNA"/>
</dbReference>
<dbReference type="PANTHER" id="PTHR21595">
    <property type="entry name" value="PATRONIN"/>
    <property type="match status" value="1"/>
</dbReference>
<dbReference type="Proteomes" id="UP000792457">
    <property type="component" value="Unassembled WGS sequence"/>
</dbReference>
<evidence type="ECO:0000313" key="3">
    <source>
        <dbReference type="Proteomes" id="UP000792457"/>
    </source>
</evidence>
<accession>A0A8K0P256</accession>
<proteinExistence type="predicted"/>
<reference evidence="2" key="2">
    <citation type="submission" date="2017-10" db="EMBL/GenBank/DDBJ databases">
        <title>Ladona fulva Genome sequencing and assembly.</title>
        <authorList>
            <person name="Murali S."/>
            <person name="Richards S."/>
            <person name="Bandaranaike D."/>
            <person name="Bellair M."/>
            <person name="Blankenburg K."/>
            <person name="Chao H."/>
            <person name="Dinh H."/>
            <person name="Doddapaneni H."/>
            <person name="Dugan-Rocha S."/>
            <person name="Elkadiri S."/>
            <person name="Gnanaolivu R."/>
            <person name="Hernandez B."/>
            <person name="Skinner E."/>
            <person name="Javaid M."/>
            <person name="Lee S."/>
            <person name="Li M."/>
            <person name="Ming W."/>
            <person name="Munidasa M."/>
            <person name="Muniz J."/>
            <person name="Nguyen L."/>
            <person name="Hughes D."/>
            <person name="Osuji N."/>
            <person name="Pu L.-L."/>
            <person name="Puazo M."/>
            <person name="Qu C."/>
            <person name="Quiroz J."/>
            <person name="Raj R."/>
            <person name="Weissenberger G."/>
            <person name="Xin Y."/>
            <person name="Zou X."/>
            <person name="Han Y."/>
            <person name="Worley K."/>
            <person name="Muzny D."/>
            <person name="Gibbs R."/>
        </authorList>
    </citation>
    <scope>NUCLEOTIDE SEQUENCE</scope>
    <source>
        <strain evidence="2">Sampled in the wild</strain>
    </source>
</reference>
<dbReference type="PANTHER" id="PTHR21595:SF0">
    <property type="entry name" value="PATRONIN"/>
    <property type="match status" value="1"/>
</dbReference>
<evidence type="ECO:0000259" key="1">
    <source>
        <dbReference type="PROSITE" id="PS50021"/>
    </source>
</evidence>
<evidence type="ECO:0000313" key="2">
    <source>
        <dbReference type="EMBL" id="KAG8233030.1"/>
    </source>
</evidence>
<gene>
    <name evidence="2" type="ORF">J437_LFUL012170</name>
</gene>
<feature type="domain" description="Calponin-homology (CH)" evidence="1">
    <location>
        <begin position="95"/>
        <end position="240"/>
    </location>
</feature>
<sequence>MYCLALANIYADPNYNSLNHVGVIQAIGRKGVTVNSPTDGTPLTETTLIQTNPLRVSAHMAVMESLMVLYAKEVVTPDRVLAATVRFHPSDSQPTGHEDSLLLWVNGSCAALERRETARRLQESEGNAKPLQRLPEAKQIEDLKNGTCLAALICFYCPEEVSWSDIHIPLPPPMPFSVSDAIHNLCLVRDFCHRCCAPPLSPSMYSLPFFLTPEDVAYLQSNATRQNLVTFLADLFNLLEIHPVKCVRFPGVSDSLPPAHLREEYFISPL</sequence>
<dbReference type="InterPro" id="IPR022613">
    <property type="entry name" value="CH_CAMSAP_2"/>
</dbReference>
<protein>
    <recommendedName>
        <fullName evidence="1">Calponin-homology (CH) domain-containing protein</fullName>
    </recommendedName>
</protein>
<dbReference type="InterPro" id="IPR036872">
    <property type="entry name" value="CH_dom_sf"/>
</dbReference>
<dbReference type="InterPro" id="IPR001715">
    <property type="entry name" value="CH_dom"/>
</dbReference>
<dbReference type="InterPro" id="IPR032940">
    <property type="entry name" value="CAMSAP"/>
</dbReference>
<keyword evidence="3" id="KW-1185">Reference proteome</keyword>
<reference evidence="2" key="1">
    <citation type="submission" date="2013-04" db="EMBL/GenBank/DDBJ databases">
        <authorList>
            <person name="Qu J."/>
            <person name="Murali S.C."/>
            <person name="Bandaranaike D."/>
            <person name="Bellair M."/>
            <person name="Blankenburg K."/>
            <person name="Chao H."/>
            <person name="Dinh H."/>
            <person name="Doddapaneni H."/>
            <person name="Downs B."/>
            <person name="Dugan-Rocha S."/>
            <person name="Elkadiri S."/>
            <person name="Gnanaolivu R.D."/>
            <person name="Hernandez B."/>
            <person name="Javaid M."/>
            <person name="Jayaseelan J.C."/>
            <person name="Lee S."/>
            <person name="Li M."/>
            <person name="Ming W."/>
            <person name="Munidasa M."/>
            <person name="Muniz J."/>
            <person name="Nguyen L."/>
            <person name="Ongeri F."/>
            <person name="Osuji N."/>
            <person name="Pu L.-L."/>
            <person name="Puazo M."/>
            <person name="Qu C."/>
            <person name="Quiroz J."/>
            <person name="Raj R."/>
            <person name="Weissenberger G."/>
            <person name="Xin Y."/>
            <person name="Zou X."/>
            <person name="Han Y."/>
            <person name="Richards S."/>
            <person name="Worley K."/>
            <person name="Muzny D."/>
            <person name="Gibbs R."/>
        </authorList>
    </citation>
    <scope>NUCLEOTIDE SEQUENCE</scope>
    <source>
        <strain evidence="2">Sampled in the wild</strain>
    </source>
</reference>
<dbReference type="AlphaFoldDB" id="A0A8K0P256"/>
<dbReference type="SUPFAM" id="SSF47576">
    <property type="entry name" value="Calponin-homology domain, CH-domain"/>
    <property type="match status" value="1"/>
</dbReference>
<organism evidence="2 3">
    <name type="scientific">Ladona fulva</name>
    <name type="common">Scarce chaser dragonfly</name>
    <name type="synonym">Libellula fulva</name>
    <dbReference type="NCBI Taxonomy" id="123851"/>
    <lineage>
        <taxon>Eukaryota</taxon>
        <taxon>Metazoa</taxon>
        <taxon>Ecdysozoa</taxon>
        <taxon>Arthropoda</taxon>
        <taxon>Hexapoda</taxon>
        <taxon>Insecta</taxon>
        <taxon>Pterygota</taxon>
        <taxon>Palaeoptera</taxon>
        <taxon>Odonata</taxon>
        <taxon>Epiprocta</taxon>
        <taxon>Anisoptera</taxon>
        <taxon>Libelluloidea</taxon>
        <taxon>Libellulidae</taxon>
        <taxon>Ladona</taxon>
    </lineage>
</organism>
<dbReference type="Pfam" id="PF25532">
    <property type="entry name" value="CH_CAMSAP2_N"/>
    <property type="match status" value="1"/>
</dbReference>
<dbReference type="Pfam" id="PF11971">
    <property type="entry name" value="CAMSAP_CH"/>
    <property type="match status" value="1"/>
</dbReference>
<dbReference type="PROSITE" id="PS50021">
    <property type="entry name" value="CH"/>
    <property type="match status" value="1"/>
</dbReference>
<dbReference type="GO" id="GO:0005516">
    <property type="term" value="F:calmodulin binding"/>
    <property type="evidence" value="ECO:0007669"/>
    <property type="project" value="InterPro"/>
</dbReference>
<dbReference type="InterPro" id="IPR058042">
    <property type="entry name" value="CAMSAP_N"/>
</dbReference>